<sequence>MTTNTVTSSKATGLSILGSTGSIGRSALDIVRAHPDRFRVRGLACGKNLDLILLQAREFCPEILSVDESLYEKVSASLSGSGIRVVAGEEGACEVASLQSAEVLLSAIVGEAGLSPTWEGIFPGRTVALANKETLVVGGQTVIDRVSERGARLVPVDSEHSAIYQAMAGHRWSDVRRLILTASGGPFFGKNRKDLERVTRDQALNHPTWKMGPKITIDSATLLNKGLEMIEARWLFDIPADRIEVVVHRQSIIHSLVELRDASVLAQMGVPDMKGPIAYALSGEERLPVGVPFLDLVATGQLTFFAPDHETFPAIRLAARSISRPGQGALYLNMANEVAVAAFLAGRISFTDIFDLWERVLEEAPERIPGSLAEIREAVARATSLAKEAVSRMEESHATALAASRP</sequence>
<protein>
    <recommendedName>
        <fullName evidence="9">1-deoxy-D-xylulose 5-phosphate reductoisomerase</fullName>
        <shortName evidence="9">DXP reductoisomerase</shortName>
        <ecNumber evidence="9">1.1.1.267</ecNumber>
    </recommendedName>
    <alternativeName>
        <fullName evidence="9">1-deoxyxylulose-5-phosphate reductoisomerase</fullName>
    </alternativeName>
    <alternativeName>
        <fullName evidence="9">2-C-methyl-D-erythritol 4-phosphate synthase</fullName>
    </alternativeName>
</protein>
<dbReference type="GO" id="GO:0030145">
    <property type="term" value="F:manganese ion binding"/>
    <property type="evidence" value="ECO:0007669"/>
    <property type="project" value="TreeGrafter"/>
</dbReference>
<evidence type="ECO:0000313" key="14">
    <source>
        <dbReference type="Proteomes" id="UP000009374"/>
    </source>
</evidence>
<keyword evidence="3 9" id="KW-0479">Metal-binding</keyword>
<dbReference type="PANTHER" id="PTHR30525:SF0">
    <property type="entry name" value="1-DEOXY-D-XYLULOSE 5-PHOSPHATE REDUCTOISOMERASE, CHLOROPLASTIC"/>
    <property type="match status" value="1"/>
</dbReference>
<evidence type="ECO:0000256" key="8">
    <source>
        <dbReference type="ARBA" id="ARBA00048543"/>
    </source>
</evidence>
<keyword evidence="7 9" id="KW-0414">Isoprene biosynthesis</keyword>
<name>C6HXA7_9BACT</name>
<feature type="binding site" evidence="9">
    <location>
        <position position="159"/>
    </location>
    <ligand>
        <name>Mn(2+)</name>
        <dbReference type="ChEBI" id="CHEBI:29035"/>
    </ligand>
</feature>
<keyword evidence="14" id="KW-1185">Reference proteome</keyword>
<feature type="binding site" evidence="9">
    <location>
        <position position="47"/>
    </location>
    <ligand>
        <name>NADPH</name>
        <dbReference type="ChEBI" id="CHEBI:57783"/>
    </ligand>
</feature>
<evidence type="ECO:0000256" key="1">
    <source>
        <dbReference type="ARBA" id="ARBA00005094"/>
    </source>
</evidence>
<feature type="binding site" evidence="9">
    <location>
        <position position="228"/>
    </location>
    <ligand>
        <name>1-deoxy-D-xylulose 5-phosphate</name>
        <dbReference type="ChEBI" id="CHEBI:57792"/>
    </ligand>
</feature>
<comment type="function">
    <text evidence="9">Catalyzes the NADPH-dependent rearrangement and reduction of 1-deoxy-D-xylulose-5-phosphate (DXP) to 2-C-methyl-D-erythritol 4-phosphate (MEP).</text>
</comment>
<evidence type="ECO:0000256" key="7">
    <source>
        <dbReference type="ARBA" id="ARBA00023229"/>
    </source>
</evidence>
<evidence type="ECO:0000256" key="5">
    <source>
        <dbReference type="ARBA" id="ARBA00023002"/>
    </source>
</evidence>
<dbReference type="Pfam" id="PF13288">
    <property type="entry name" value="DXPR_C"/>
    <property type="match status" value="1"/>
</dbReference>
<accession>C6HXA7</accession>
<feature type="binding site" evidence="9">
    <location>
        <position position="228"/>
    </location>
    <ligand>
        <name>Mn(2+)</name>
        <dbReference type="ChEBI" id="CHEBI:29035"/>
    </ligand>
</feature>
<feature type="binding site" evidence="9">
    <location>
        <position position="131"/>
    </location>
    <ligand>
        <name>NADPH</name>
        <dbReference type="ChEBI" id="CHEBI:57783"/>
    </ligand>
</feature>
<keyword evidence="4 9" id="KW-0521">NADP</keyword>
<dbReference type="UniPathway" id="UPA00056">
    <property type="reaction ID" value="UER00092"/>
</dbReference>
<dbReference type="InterPro" id="IPR013512">
    <property type="entry name" value="DXP_reductoisomerase_N"/>
</dbReference>
<dbReference type="Pfam" id="PF08436">
    <property type="entry name" value="DXP_redisom_C"/>
    <property type="match status" value="1"/>
</dbReference>
<dbReference type="NCBIfam" id="TIGR00243">
    <property type="entry name" value="Dxr"/>
    <property type="match status" value="1"/>
</dbReference>
<feature type="binding site" evidence="9">
    <location>
        <position position="21"/>
    </location>
    <ligand>
        <name>NADPH</name>
        <dbReference type="ChEBI" id="CHEBI:57783"/>
    </ligand>
</feature>
<feature type="binding site" evidence="9">
    <location>
        <position position="219"/>
    </location>
    <ligand>
        <name>1-deoxy-D-xylulose 5-phosphate</name>
        <dbReference type="ChEBI" id="CHEBI:57792"/>
    </ligand>
</feature>
<feature type="binding site" evidence="9">
    <location>
        <position position="212"/>
    </location>
    <ligand>
        <name>NADPH</name>
        <dbReference type="ChEBI" id="CHEBI:57783"/>
    </ligand>
</feature>
<evidence type="ECO:0000256" key="6">
    <source>
        <dbReference type="ARBA" id="ARBA00023211"/>
    </source>
</evidence>
<dbReference type="GO" id="GO:0070402">
    <property type="term" value="F:NADPH binding"/>
    <property type="evidence" value="ECO:0007669"/>
    <property type="project" value="InterPro"/>
</dbReference>
<dbReference type="Gene3D" id="3.40.50.720">
    <property type="entry name" value="NAD(P)-binding Rossmann-like Domain"/>
    <property type="match status" value="1"/>
</dbReference>
<comment type="catalytic activity">
    <reaction evidence="8">
        <text>2-C-methyl-D-erythritol 4-phosphate + NADP(+) = 1-deoxy-D-xylulose 5-phosphate + NADPH + H(+)</text>
        <dbReference type="Rhea" id="RHEA:13717"/>
        <dbReference type="ChEBI" id="CHEBI:15378"/>
        <dbReference type="ChEBI" id="CHEBI:57783"/>
        <dbReference type="ChEBI" id="CHEBI:57792"/>
        <dbReference type="ChEBI" id="CHEBI:58262"/>
        <dbReference type="ChEBI" id="CHEBI:58349"/>
        <dbReference type="EC" id="1.1.1.267"/>
    </reaction>
    <physiologicalReaction direction="right-to-left" evidence="8">
        <dbReference type="Rhea" id="RHEA:13719"/>
    </physiologicalReaction>
</comment>
<keyword evidence="13" id="KW-0413">Isomerase</keyword>
<comment type="similarity">
    <text evidence="2 9">Belongs to the DXR family.</text>
</comment>
<keyword evidence="6 9" id="KW-0464">Manganese</keyword>
<feature type="domain" description="DXP reductoisomerase C-terminal" evidence="12">
    <location>
        <begin position="268"/>
        <end position="382"/>
    </location>
</feature>
<evidence type="ECO:0000256" key="2">
    <source>
        <dbReference type="ARBA" id="ARBA00006825"/>
    </source>
</evidence>
<evidence type="ECO:0000259" key="12">
    <source>
        <dbReference type="Pfam" id="PF13288"/>
    </source>
</evidence>
<dbReference type="AlphaFoldDB" id="C6HXA7"/>
<feature type="binding site" evidence="9">
    <location>
        <position position="22"/>
    </location>
    <ligand>
        <name>NADPH</name>
        <dbReference type="ChEBI" id="CHEBI:57783"/>
    </ligand>
</feature>
<evidence type="ECO:0000313" key="13">
    <source>
        <dbReference type="EMBL" id="EES52659.1"/>
    </source>
</evidence>
<feature type="binding site" evidence="9">
    <location>
        <position position="158"/>
    </location>
    <ligand>
        <name>1-deoxy-D-xylulose 5-phosphate</name>
        <dbReference type="ChEBI" id="CHEBI:57792"/>
    </ligand>
</feature>
<evidence type="ECO:0000259" key="11">
    <source>
        <dbReference type="Pfam" id="PF08436"/>
    </source>
</evidence>
<feature type="domain" description="1-deoxy-D-xylulose 5-phosphate reductoisomerase N-terminal" evidence="10">
    <location>
        <begin position="14"/>
        <end position="139"/>
    </location>
</feature>
<dbReference type="HAMAP" id="MF_00183">
    <property type="entry name" value="DXP_reductoisom"/>
    <property type="match status" value="1"/>
</dbReference>
<feature type="binding site" evidence="9">
    <location>
        <position position="48"/>
    </location>
    <ligand>
        <name>NADPH</name>
        <dbReference type="ChEBI" id="CHEBI:57783"/>
    </ligand>
</feature>
<keyword evidence="9" id="KW-0460">Magnesium</keyword>
<dbReference type="SUPFAM" id="SSF55347">
    <property type="entry name" value="Glyceraldehyde-3-phosphate dehydrogenase-like, C-terminal domain"/>
    <property type="match status" value="1"/>
</dbReference>
<feature type="binding site" evidence="9">
    <location>
        <position position="157"/>
    </location>
    <ligand>
        <name>Mn(2+)</name>
        <dbReference type="ChEBI" id="CHEBI:29035"/>
    </ligand>
</feature>
<organism evidence="13 14">
    <name type="scientific">Leptospirillum ferrodiazotrophum</name>
    <dbReference type="NCBI Taxonomy" id="412449"/>
    <lineage>
        <taxon>Bacteria</taxon>
        <taxon>Pseudomonadati</taxon>
        <taxon>Nitrospirota</taxon>
        <taxon>Nitrospiria</taxon>
        <taxon>Nitrospirales</taxon>
        <taxon>Nitrospiraceae</taxon>
        <taxon>Leptospirillum</taxon>
    </lineage>
</organism>
<dbReference type="GO" id="GO:0030604">
    <property type="term" value="F:1-deoxy-D-xylulose-5-phosphate reductoisomerase activity"/>
    <property type="evidence" value="ECO:0007669"/>
    <property type="project" value="UniProtKB-UniRule"/>
</dbReference>
<feature type="binding site" evidence="9">
    <location>
        <position position="206"/>
    </location>
    <ligand>
        <name>1-deoxy-D-xylulose 5-phosphate</name>
        <dbReference type="ChEBI" id="CHEBI:57792"/>
    </ligand>
</feature>
<proteinExistence type="inferred from homology"/>
<comment type="cofactor">
    <cofactor evidence="9">
        <name>Mg(2+)</name>
        <dbReference type="ChEBI" id="CHEBI:18420"/>
    </cofactor>
    <cofactor evidence="9">
        <name>Mn(2+)</name>
        <dbReference type="ChEBI" id="CHEBI:29035"/>
    </cofactor>
</comment>
<dbReference type="PIRSF" id="PIRSF006205">
    <property type="entry name" value="Dxp_reductismrs"/>
    <property type="match status" value="1"/>
</dbReference>
<dbReference type="InterPro" id="IPR013644">
    <property type="entry name" value="DXP_reductoisomerase_C"/>
</dbReference>
<evidence type="ECO:0000256" key="3">
    <source>
        <dbReference type="ARBA" id="ARBA00022723"/>
    </source>
</evidence>
<dbReference type="SUPFAM" id="SSF51735">
    <property type="entry name" value="NAD(P)-binding Rossmann-fold domains"/>
    <property type="match status" value="1"/>
</dbReference>
<feature type="domain" description="1-deoxy-D-xylulose 5-phosphate reductoisomerase C-terminal" evidence="11">
    <location>
        <begin position="153"/>
        <end position="236"/>
    </location>
</feature>
<feature type="binding site" evidence="9">
    <location>
        <position position="132"/>
    </location>
    <ligand>
        <name>1-deoxy-D-xylulose 5-phosphate</name>
        <dbReference type="ChEBI" id="CHEBI:57792"/>
    </ligand>
</feature>
<feature type="binding site" evidence="9">
    <location>
        <position position="159"/>
    </location>
    <ligand>
        <name>1-deoxy-D-xylulose 5-phosphate</name>
        <dbReference type="ChEBI" id="CHEBI:57792"/>
    </ligand>
</feature>
<feature type="binding site" evidence="9">
    <location>
        <position position="46"/>
    </location>
    <ligand>
        <name>NADPH</name>
        <dbReference type="ChEBI" id="CHEBI:57783"/>
    </ligand>
</feature>
<feature type="binding site" evidence="9">
    <location>
        <position position="225"/>
    </location>
    <ligand>
        <name>1-deoxy-D-xylulose 5-phosphate</name>
        <dbReference type="ChEBI" id="CHEBI:57792"/>
    </ligand>
</feature>
<dbReference type="SUPFAM" id="SSF69055">
    <property type="entry name" value="1-deoxy-D-xylulose-5-phosphate reductoisomerase, C-terminal domain"/>
    <property type="match status" value="1"/>
</dbReference>
<feature type="binding site" evidence="9">
    <location>
        <position position="183"/>
    </location>
    <ligand>
        <name>1-deoxy-D-xylulose 5-phosphate</name>
        <dbReference type="ChEBI" id="CHEBI:57792"/>
    </ligand>
</feature>
<dbReference type="EMBL" id="GG693873">
    <property type="protein sequence ID" value="EES52659.1"/>
    <property type="molecule type" value="Genomic_DNA"/>
</dbReference>
<dbReference type="InterPro" id="IPR036169">
    <property type="entry name" value="DXPR_C_sf"/>
</dbReference>
<reference evidence="13 14" key="1">
    <citation type="journal article" date="2009" name="Appl. Environ. Microbiol.">
        <title>Community genomic and proteomic analyses of chemoautotrophic iron-oxidizing "Leptospirillum rubarum" (Group II) and "Leptospirillum ferrodiazotrophum" (Group III) bacteria in acid mine drainage biofilms.</title>
        <authorList>
            <person name="Goltsman D.S."/>
            <person name="Denef V.J."/>
            <person name="Singer S.W."/>
            <person name="VerBerkmoes N.C."/>
            <person name="Lefsrud M."/>
            <person name="Mueller R.S."/>
            <person name="Dick G.J."/>
            <person name="Sun C.L."/>
            <person name="Wheeler K.E."/>
            <person name="Zemla A."/>
            <person name="Baker B.J."/>
            <person name="Hauser L."/>
            <person name="Land M."/>
            <person name="Shah M.B."/>
            <person name="Thelen M.P."/>
            <person name="Hettich R.L."/>
            <person name="Banfield J.F."/>
        </authorList>
    </citation>
    <scope>NUCLEOTIDE SEQUENCE [LARGE SCALE GENOMIC DNA]</scope>
</reference>
<dbReference type="Proteomes" id="UP000009374">
    <property type="component" value="Unassembled WGS sequence"/>
</dbReference>
<dbReference type="Gene3D" id="1.10.1740.10">
    <property type="match status" value="1"/>
</dbReference>
<feature type="binding site" evidence="9">
    <location>
        <position position="23"/>
    </location>
    <ligand>
        <name>NADPH</name>
        <dbReference type="ChEBI" id="CHEBI:57783"/>
    </ligand>
</feature>
<evidence type="ECO:0000259" key="10">
    <source>
        <dbReference type="Pfam" id="PF02670"/>
    </source>
</evidence>
<dbReference type="FunFam" id="3.40.50.720:FF:000045">
    <property type="entry name" value="1-deoxy-D-xylulose 5-phosphate reductoisomerase"/>
    <property type="match status" value="1"/>
</dbReference>
<gene>
    <name evidence="9" type="primary">dxr</name>
    <name evidence="13" type="ORF">UBAL3_92050030</name>
</gene>
<dbReference type="PANTHER" id="PTHR30525">
    <property type="entry name" value="1-DEOXY-D-XYLULOSE 5-PHOSPHATE REDUCTOISOMERASE"/>
    <property type="match status" value="1"/>
</dbReference>
<evidence type="ECO:0000256" key="9">
    <source>
        <dbReference type="HAMAP-Rule" id="MF_00183"/>
    </source>
</evidence>
<dbReference type="InterPro" id="IPR036291">
    <property type="entry name" value="NAD(P)-bd_dom_sf"/>
</dbReference>
<comment type="pathway">
    <text evidence="1 9">Isoprenoid biosynthesis; isopentenyl diphosphate biosynthesis via DXP pathway; isopentenyl diphosphate from 1-deoxy-D-xylulose 5-phosphate: step 1/6.</text>
</comment>
<dbReference type="GO" id="GO:0016853">
    <property type="term" value="F:isomerase activity"/>
    <property type="evidence" value="ECO:0007669"/>
    <property type="project" value="UniProtKB-KW"/>
</dbReference>
<dbReference type="GO" id="GO:0051484">
    <property type="term" value="P:isopentenyl diphosphate biosynthetic process, methylerythritol 4-phosphate pathway involved in terpenoid biosynthetic process"/>
    <property type="evidence" value="ECO:0007669"/>
    <property type="project" value="UniProtKB-ARBA"/>
</dbReference>
<evidence type="ECO:0000256" key="4">
    <source>
        <dbReference type="ARBA" id="ARBA00022857"/>
    </source>
</evidence>
<feature type="binding site" evidence="9">
    <location>
        <position position="224"/>
    </location>
    <ligand>
        <name>1-deoxy-D-xylulose 5-phosphate</name>
        <dbReference type="ChEBI" id="CHEBI:57792"/>
    </ligand>
</feature>
<dbReference type="InterPro" id="IPR003821">
    <property type="entry name" value="DXP_reductoisomerase"/>
</dbReference>
<keyword evidence="5 9" id="KW-0560">Oxidoreductase</keyword>
<feature type="binding site" evidence="9">
    <location>
        <position position="133"/>
    </location>
    <ligand>
        <name>NADPH</name>
        <dbReference type="ChEBI" id="CHEBI:57783"/>
    </ligand>
</feature>
<dbReference type="Pfam" id="PF02670">
    <property type="entry name" value="DXP_reductoisom"/>
    <property type="match status" value="1"/>
</dbReference>
<dbReference type="EC" id="1.1.1.267" evidence="9"/>
<feature type="binding site" evidence="9">
    <location>
        <position position="20"/>
    </location>
    <ligand>
        <name>NADPH</name>
        <dbReference type="ChEBI" id="CHEBI:57783"/>
    </ligand>
</feature>
<dbReference type="InterPro" id="IPR026877">
    <property type="entry name" value="DXPR_C"/>
</dbReference>